<gene>
    <name evidence="3" type="ORF">CBW21_21555</name>
</gene>
<dbReference type="CDD" id="cd00828">
    <property type="entry name" value="elong_cond_enzymes"/>
    <property type="match status" value="1"/>
</dbReference>
<dbReference type="InterPro" id="IPR014030">
    <property type="entry name" value="Ketoacyl_synth_N"/>
</dbReference>
<sequence length="394" mass="40554">MGRMGMREVAITGIGVVGPHGVGLAGVLDGRFVFSAWPESASPPHAESLIASVGDYPRTRYFSERALRLMDKPMMLASFAAGAALEDAGYGDGEAPEDCATLLGTARSEQTSVHKFSLPLLQGRPERINPAEFPLVARNIACGQMAIRFGLRGPSSVLASGPLASLQAVARAAGLIRSGRAKVALAGGVEALSRFALRFCRDYYGDAALAGRPAFFGERGGGLIPSEGACMLVLEDAEHAAARGARVYARLGGWHAGRLGRGDAVQSLLDGWRRAADMAPALLLPGAGGAGRAHERLETLALRRWQAEGAAQPSRLLAARALAGEGESWSGALQVALAAASLARRHAPATPDVAADADPALARAAAGGTLPDDAAALVLGNDAAGAFCALGLRR</sequence>
<dbReference type="InterPro" id="IPR016039">
    <property type="entry name" value="Thiolase-like"/>
</dbReference>
<dbReference type="GO" id="GO:0006633">
    <property type="term" value="P:fatty acid biosynthetic process"/>
    <property type="evidence" value="ECO:0007669"/>
    <property type="project" value="TreeGrafter"/>
</dbReference>
<organism evidence="3 4">
    <name type="scientific">Chromobacterium violaceum</name>
    <dbReference type="NCBI Taxonomy" id="536"/>
    <lineage>
        <taxon>Bacteria</taxon>
        <taxon>Pseudomonadati</taxon>
        <taxon>Pseudomonadota</taxon>
        <taxon>Betaproteobacteria</taxon>
        <taxon>Neisseriales</taxon>
        <taxon>Chromobacteriaceae</taxon>
        <taxon>Chromobacterium</taxon>
    </lineage>
</organism>
<dbReference type="Proteomes" id="UP000196342">
    <property type="component" value="Unassembled WGS sequence"/>
</dbReference>
<reference evidence="3 4" key="1">
    <citation type="submission" date="2017-05" db="EMBL/GenBank/DDBJ databases">
        <title>Chromobacterium violaceum GHPS1 isolated from Hydrocarbon polluted soil in French Guiana display an awesome secondary metabolite arsenal and a battery of drug and heavy-metal-resistance and detoxification of xenobiotics proteins.</title>
        <authorList>
            <person name="Belbahri L."/>
        </authorList>
    </citation>
    <scope>NUCLEOTIDE SEQUENCE [LARGE SCALE GENOMIC DNA]</scope>
    <source>
        <strain evidence="3 4">GHPS1</strain>
    </source>
</reference>
<keyword evidence="4" id="KW-1185">Reference proteome</keyword>
<dbReference type="SUPFAM" id="SSF53901">
    <property type="entry name" value="Thiolase-like"/>
    <property type="match status" value="2"/>
</dbReference>
<name>A0A202B2P7_CHRVL</name>
<evidence type="ECO:0000256" key="1">
    <source>
        <dbReference type="ARBA" id="ARBA00022679"/>
    </source>
</evidence>
<evidence type="ECO:0000313" key="3">
    <source>
        <dbReference type="EMBL" id="OVE45757.1"/>
    </source>
</evidence>
<dbReference type="PANTHER" id="PTHR11712">
    <property type="entry name" value="POLYKETIDE SYNTHASE-RELATED"/>
    <property type="match status" value="1"/>
</dbReference>
<keyword evidence="1" id="KW-0808">Transferase</keyword>
<evidence type="ECO:0000313" key="4">
    <source>
        <dbReference type="Proteomes" id="UP000196342"/>
    </source>
</evidence>
<dbReference type="Gene3D" id="3.40.47.10">
    <property type="match status" value="1"/>
</dbReference>
<evidence type="ECO:0000259" key="2">
    <source>
        <dbReference type="Pfam" id="PF00109"/>
    </source>
</evidence>
<dbReference type="AlphaFoldDB" id="A0A202B2P7"/>
<dbReference type="InterPro" id="IPR047224">
    <property type="entry name" value="FAS_alpha_su_C"/>
</dbReference>
<feature type="domain" description="Beta-ketoacyl synthase-like N-terminal" evidence="2">
    <location>
        <begin position="7"/>
        <end position="240"/>
    </location>
</feature>
<protein>
    <recommendedName>
        <fullName evidence="2">Beta-ketoacyl synthase-like N-terminal domain-containing protein</fullName>
    </recommendedName>
</protein>
<dbReference type="GO" id="GO:0004315">
    <property type="term" value="F:3-oxoacyl-[acyl-carrier-protein] synthase activity"/>
    <property type="evidence" value="ECO:0007669"/>
    <property type="project" value="TreeGrafter"/>
</dbReference>
<dbReference type="EMBL" id="NHOO01000028">
    <property type="protein sequence ID" value="OVE45757.1"/>
    <property type="molecule type" value="Genomic_DNA"/>
</dbReference>
<comment type="caution">
    <text evidence="3">The sequence shown here is derived from an EMBL/GenBank/DDBJ whole genome shotgun (WGS) entry which is preliminary data.</text>
</comment>
<accession>A0A202B2P7</accession>
<dbReference type="Pfam" id="PF00109">
    <property type="entry name" value="ketoacyl-synt"/>
    <property type="match status" value="1"/>
</dbReference>
<dbReference type="InterPro" id="IPR000794">
    <property type="entry name" value="Beta-ketoacyl_synthase"/>
</dbReference>
<proteinExistence type="predicted"/>
<dbReference type="PANTHER" id="PTHR11712:SF336">
    <property type="entry name" value="3-OXOACYL-[ACYL-CARRIER-PROTEIN] SYNTHASE, MITOCHONDRIAL"/>
    <property type="match status" value="1"/>
</dbReference>